<dbReference type="InterPro" id="IPR029058">
    <property type="entry name" value="AB_hydrolase_fold"/>
</dbReference>
<name>A0ABT1XEJ0_9BURK</name>
<evidence type="ECO:0000313" key="1">
    <source>
        <dbReference type="EMBL" id="MCR2745690.1"/>
    </source>
</evidence>
<evidence type="ECO:0000313" key="2">
    <source>
        <dbReference type="Proteomes" id="UP001165267"/>
    </source>
</evidence>
<dbReference type="Proteomes" id="UP001165267">
    <property type="component" value="Unassembled WGS sequence"/>
</dbReference>
<accession>A0ABT1XEJ0</accession>
<reference evidence="1" key="1">
    <citation type="submission" date="2022-07" db="EMBL/GenBank/DDBJ databases">
        <authorList>
            <person name="Xamxidin M."/>
        </authorList>
    </citation>
    <scope>NUCLEOTIDE SEQUENCE</scope>
    <source>
        <strain evidence="1">YS8-69</strain>
    </source>
</reference>
<dbReference type="SUPFAM" id="SSF53474">
    <property type="entry name" value="alpha/beta-Hydrolases"/>
    <property type="match status" value="1"/>
</dbReference>
<proteinExistence type="predicted"/>
<dbReference type="PANTHER" id="PTHR37946:SF1">
    <property type="entry name" value="SLL1969 PROTEIN"/>
    <property type="match status" value="1"/>
</dbReference>
<dbReference type="EMBL" id="JANKHG010000014">
    <property type="protein sequence ID" value="MCR2745690.1"/>
    <property type="molecule type" value="Genomic_DNA"/>
</dbReference>
<keyword evidence="2" id="KW-1185">Reference proteome</keyword>
<dbReference type="PANTHER" id="PTHR37946">
    <property type="entry name" value="SLL1969 PROTEIN"/>
    <property type="match status" value="1"/>
</dbReference>
<gene>
    <name evidence="1" type="ORF">NSP04_03415</name>
</gene>
<comment type="caution">
    <text evidence="1">The sequence shown here is derived from an EMBL/GenBank/DDBJ whole genome shotgun (WGS) entry which is preliminary data.</text>
</comment>
<sequence length="223" mass="24241">MSKTILLVHGLAGNSAAMGFLAASLRLQGYKTVSLDYPSTKHTIEECTHLYLKPAIEALAFEESLNIVTHSVSGVMLRYYLAHHKVHNLERVVMLAPGHGGSKTLAVLRRHPLFPMLMGPAGIQSGDDARQFDPKLGPYTGPDLGIVAGCIALDPIGWAVMPWPNDGKLTVNSTHLEGMKDHIVLPVSHDSILIDPLAIFQTSHFLKHGTFKSLIAERQNKAA</sequence>
<organism evidence="1 2">
    <name type="scientific">Limnobacter parvus</name>
    <dbReference type="NCBI Taxonomy" id="2939690"/>
    <lineage>
        <taxon>Bacteria</taxon>
        <taxon>Pseudomonadati</taxon>
        <taxon>Pseudomonadota</taxon>
        <taxon>Betaproteobacteria</taxon>
        <taxon>Burkholderiales</taxon>
        <taxon>Burkholderiaceae</taxon>
        <taxon>Limnobacter</taxon>
    </lineage>
</organism>
<dbReference type="Gene3D" id="3.40.50.1820">
    <property type="entry name" value="alpha/beta hydrolase"/>
    <property type="match status" value="1"/>
</dbReference>
<evidence type="ECO:0008006" key="3">
    <source>
        <dbReference type="Google" id="ProtNLM"/>
    </source>
</evidence>
<dbReference type="RefSeq" id="WP_257510931.1">
    <property type="nucleotide sequence ID" value="NZ_JANKHG010000014.1"/>
</dbReference>
<protein>
    <recommendedName>
        <fullName evidence="3">Alpha/beta hydrolase</fullName>
    </recommendedName>
</protein>